<dbReference type="Gene3D" id="3.30.70.1450">
    <property type="entry name" value="Regulator of K+ conductance, C-terminal domain"/>
    <property type="match status" value="2"/>
</dbReference>
<sequence>MRIVILGAGQVGASVAESLVSENNDITVVDSDHERLAHLQDRLDLRTVVGNAAHPSVLANAGLRDADLLIAVTQSDQTNLVACKVAHSIFNVPARIARLRARDFLDSEQLLSSENFAVDYALCPEQVITEYIARLVDFPEALQVLSFGGGRLALVAVRAYAGGLLVGSPIKEMSNHLPAGIEGRIAAIFRRDGAITPTGETIIEDGDEVFLLAAEEHIRTMMRELRRSLEPVRRVMIAGGGNIGLRVAQALESKCQVKVIELDRRRAEFVASALKSVLVLSGDTTDEELLQQEAIDEMDLFLALTNDDEDNIMAGSLAKRMGSKRVVALINRRAYAELVQGGPIDIAISPAQVSIGTLLTYVRHGDVAQVHSLRRGAAEALEIVAHGEQKNSKVVGRRIGELPEIAGAFIAAIVRDLDKSREIGFFGLARQKQMGRVLIAHKDVMIESGDHVIVFCLDKKVVKQVEKLFAVGFHFF</sequence>
<dbReference type="STRING" id="1457154.CAPSK01_004352"/>
<keyword evidence="2" id="KW-0813">Transport</keyword>
<dbReference type="Gene3D" id="3.40.50.720">
    <property type="entry name" value="NAD(P)-binding Rossmann-like Domain"/>
    <property type="match status" value="2"/>
</dbReference>
<dbReference type="GO" id="GO:0015079">
    <property type="term" value="F:potassium ion transmembrane transporter activity"/>
    <property type="evidence" value="ECO:0007669"/>
    <property type="project" value="InterPro"/>
</dbReference>
<dbReference type="InterPro" id="IPR003148">
    <property type="entry name" value="RCK_N"/>
</dbReference>
<organism evidence="9 10">
    <name type="scientific">Candidatus Accumulibacter vicinus</name>
    <dbReference type="NCBI Taxonomy" id="2954382"/>
    <lineage>
        <taxon>Bacteria</taxon>
        <taxon>Pseudomonadati</taxon>
        <taxon>Pseudomonadota</taxon>
        <taxon>Betaproteobacteria</taxon>
        <taxon>Candidatus Accumulibacter</taxon>
    </lineage>
</organism>
<name>A0A084XVG9_9PROT</name>
<evidence type="ECO:0000259" key="7">
    <source>
        <dbReference type="PROSITE" id="PS51201"/>
    </source>
</evidence>
<gene>
    <name evidence="9" type="primary">trkA</name>
    <name evidence="9" type="ORF">CAPSK01_004352</name>
</gene>
<dbReference type="PANTHER" id="PTHR43833">
    <property type="entry name" value="POTASSIUM CHANNEL PROTEIN 2-RELATED-RELATED"/>
    <property type="match status" value="1"/>
</dbReference>
<dbReference type="NCBIfam" id="NF007032">
    <property type="entry name" value="PRK09496.1-4"/>
    <property type="match status" value="1"/>
</dbReference>
<evidence type="ECO:0000259" key="8">
    <source>
        <dbReference type="PROSITE" id="PS51202"/>
    </source>
</evidence>
<dbReference type="PROSITE" id="PS51201">
    <property type="entry name" value="RCK_N"/>
    <property type="match status" value="2"/>
</dbReference>
<dbReference type="Pfam" id="PF02080">
    <property type="entry name" value="TrkA_C"/>
    <property type="match status" value="1"/>
</dbReference>
<feature type="domain" description="RCK N-terminal" evidence="7">
    <location>
        <begin position="232"/>
        <end position="348"/>
    </location>
</feature>
<evidence type="ECO:0000256" key="3">
    <source>
        <dbReference type="ARBA" id="ARBA00022538"/>
    </source>
</evidence>
<dbReference type="InterPro" id="IPR006036">
    <property type="entry name" value="K_uptake_TrkA"/>
</dbReference>
<dbReference type="NCBIfam" id="NF007039">
    <property type="entry name" value="PRK09496.3-2"/>
    <property type="match status" value="1"/>
</dbReference>
<dbReference type="PRINTS" id="PR00335">
    <property type="entry name" value="KUPTAKETRKA"/>
</dbReference>
<dbReference type="EMBL" id="JDSS02000043">
    <property type="protein sequence ID" value="KFB66463.1"/>
    <property type="molecule type" value="Genomic_DNA"/>
</dbReference>
<evidence type="ECO:0000256" key="4">
    <source>
        <dbReference type="ARBA" id="ARBA00022958"/>
    </source>
</evidence>
<dbReference type="NCBIfam" id="NF007031">
    <property type="entry name" value="PRK09496.1-2"/>
    <property type="match status" value="1"/>
</dbReference>
<proteinExistence type="predicted"/>
<dbReference type="AlphaFoldDB" id="A0A084XVG9"/>
<protein>
    <recommendedName>
        <fullName evidence="1">Trk system potassium uptake protein TrkA</fullName>
    </recommendedName>
</protein>
<dbReference type="GO" id="GO:0005886">
    <property type="term" value="C:plasma membrane"/>
    <property type="evidence" value="ECO:0007669"/>
    <property type="project" value="InterPro"/>
</dbReference>
<feature type="domain" description="RCK N-terminal" evidence="7">
    <location>
        <begin position="1"/>
        <end position="122"/>
    </location>
</feature>
<evidence type="ECO:0000313" key="9">
    <source>
        <dbReference type="EMBL" id="KFB66463.1"/>
    </source>
</evidence>
<comment type="caution">
    <text evidence="9">The sequence shown here is derived from an EMBL/GenBank/DDBJ whole genome shotgun (WGS) entry which is preliminary data.</text>
</comment>
<dbReference type="InterPro" id="IPR006037">
    <property type="entry name" value="RCK_C"/>
</dbReference>
<evidence type="ECO:0000256" key="1">
    <source>
        <dbReference type="ARBA" id="ARBA00017378"/>
    </source>
</evidence>
<keyword evidence="5" id="KW-0520">NAD</keyword>
<keyword evidence="3" id="KW-0633">Potassium transport</keyword>
<feature type="domain" description="RCK C-terminal" evidence="8">
    <location>
        <begin position="368"/>
        <end position="471"/>
    </location>
</feature>
<dbReference type="InterPro" id="IPR036291">
    <property type="entry name" value="NAD(P)-bd_dom_sf"/>
</dbReference>
<dbReference type="Pfam" id="PF02254">
    <property type="entry name" value="TrkA_N"/>
    <property type="match status" value="2"/>
</dbReference>
<accession>A0A084XVG9</accession>
<evidence type="ECO:0000313" key="10">
    <source>
        <dbReference type="Proteomes" id="UP000019812"/>
    </source>
</evidence>
<dbReference type="PROSITE" id="PS51202">
    <property type="entry name" value="RCK_C"/>
    <property type="match status" value="2"/>
</dbReference>
<evidence type="ECO:0000256" key="5">
    <source>
        <dbReference type="ARBA" id="ARBA00023027"/>
    </source>
</evidence>
<dbReference type="FunFam" id="3.40.50.720:FF:000042">
    <property type="entry name" value="Trk system potassium transporter TrkA"/>
    <property type="match status" value="1"/>
</dbReference>
<dbReference type="SUPFAM" id="SSF116726">
    <property type="entry name" value="TrkA C-terminal domain-like"/>
    <property type="match status" value="1"/>
</dbReference>
<dbReference type="InterPro" id="IPR036721">
    <property type="entry name" value="RCK_C_sf"/>
</dbReference>
<dbReference type="Proteomes" id="UP000019812">
    <property type="component" value="Unassembled WGS sequence"/>
</dbReference>
<dbReference type="NCBIfam" id="NF007030">
    <property type="entry name" value="PRK09496.1-1"/>
    <property type="match status" value="1"/>
</dbReference>
<dbReference type="SUPFAM" id="SSF51735">
    <property type="entry name" value="NAD(P)-binding Rossmann-fold domains"/>
    <property type="match status" value="2"/>
</dbReference>
<keyword evidence="4" id="KW-0630">Potassium</keyword>
<dbReference type="InterPro" id="IPR050721">
    <property type="entry name" value="Trk_Ktr_HKT_K-transport"/>
</dbReference>
<keyword evidence="6" id="KW-0406">Ion transport</keyword>
<evidence type="ECO:0000256" key="2">
    <source>
        <dbReference type="ARBA" id="ARBA00022448"/>
    </source>
</evidence>
<feature type="domain" description="RCK C-terminal" evidence="8">
    <location>
        <begin position="142"/>
        <end position="227"/>
    </location>
</feature>
<reference evidence="9 10" key="1">
    <citation type="submission" date="2014-07" db="EMBL/GenBank/DDBJ databases">
        <title>Expanding our view of genomic diversity in Candidatus Accumulibacter clades.</title>
        <authorList>
            <person name="Skennerton C.T."/>
            <person name="Barr J.J."/>
            <person name="Slater F.R."/>
            <person name="Bond P.L."/>
            <person name="Tyson G.W."/>
        </authorList>
    </citation>
    <scope>NUCLEOTIDE SEQUENCE [LARGE SCALE GENOMIC DNA]</scope>
    <source>
        <strain evidence="10">SK-01</strain>
    </source>
</reference>
<evidence type="ECO:0000256" key="6">
    <source>
        <dbReference type="ARBA" id="ARBA00023065"/>
    </source>
</evidence>
<dbReference type="PANTHER" id="PTHR43833:SF5">
    <property type="entry name" value="TRK SYSTEM POTASSIUM UPTAKE PROTEIN TRKA"/>
    <property type="match status" value="1"/>
</dbReference>